<evidence type="ECO:0000256" key="6">
    <source>
        <dbReference type="ARBA" id="ARBA00022840"/>
    </source>
</evidence>
<evidence type="ECO:0000259" key="10">
    <source>
        <dbReference type="Pfam" id="PF04262"/>
    </source>
</evidence>
<accession>A0A1I0ZYC6</accession>
<evidence type="ECO:0000256" key="1">
    <source>
        <dbReference type="ARBA" id="ARBA00005006"/>
    </source>
</evidence>
<name>A0A1I0ZYC6_9FIRM</name>
<feature type="domain" description="Glutamate--cysteine ligase" evidence="10">
    <location>
        <begin position="5"/>
        <end position="246"/>
    </location>
</feature>
<dbReference type="GO" id="GO:0046872">
    <property type="term" value="F:metal ion binding"/>
    <property type="evidence" value="ECO:0007669"/>
    <property type="project" value="TreeGrafter"/>
</dbReference>
<keyword evidence="6" id="KW-0067">ATP-binding</keyword>
<dbReference type="GO" id="GO:0005524">
    <property type="term" value="F:ATP binding"/>
    <property type="evidence" value="ECO:0007669"/>
    <property type="project" value="UniProtKB-KW"/>
</dbReference>
<evidence type="ECO:0000313" key="12">
    <source>
        <dbReference type="Proteomes" id="UP000198838"/>
    </source>
</evidence>
<evidence type="ECO:0000256" key="4">
    <source>
        <dbReference type="ARBA" id="ARBA00022684"/>
    </source>
</evidence>
<dbReference type="InterPro" id="IPR007370">
    <property type="entry name" value="Glu_cys_ligase"/>
</dbReference>
<dbReference type="PANTHER" id="PTHR38761">
    <property type="entry name" value="GLUTAMATE--CYSTEINE LIGASE"/>
    <property type="match status" value="1"/>
</dbReference>
<keyword evidence="4 8" id="KW-0317">Glutathione biosynthesis</keyword>
<protein>
    <recommendedName>
        <fullName evidence="2 9">Glutamate--cysteine ligase</fullName>
        <ecNumber evidence="2 9">6.3.2.2</ecNumber>
    </recommendedName>
</protein>
<proteinExistence type="inferred from homology"/>
<evidence type="ECO:0000256" key="3">
    <source>
        <dbReference type="ARBA" id="ARBA00022598"/>
    </source>
</evidence>
<dbReference type="Pfam" id="PF04262">
    <property type="entry name" value="Glu_cys_ligase"/>
    <property type="match status" value="1"/>
</dbReference>
<dbReference type="RefSeq" id="WP_092873856.1">
    <property type="nucleotide sequence ID" value="NZ_FOJY01000018.1"/>
</dbReference>
<evidence type="ECO:0000256" key="8">
    <source>
        <dbReference type="RuleBase" id="RU003544"/>
    </source>
</evidence>
<dbReference type="STRING" id="1120918.SAMN05216249_11839"/>
<dbReference type="EC" id="6.3.2.2" evidence="2 9"/>
<dbReference type="Proteomes" id="UP000198838">
    <property type="component" value="Unassembled WGS sequence"/>
</dbReference>
<dbReference type="GO" id="GO:0005829">
    <property type="term" value="C:cytosol"/>
    <property type="evidence" value="ECO:0007669"/>
    <property type="project" value="TreeGrafter"/>
</dbReference>
<dbReference type="OrthoDB" id="9803907at2"/>
<evidence type="ECO:0000313" key="11">
    <source>
        <dbReference type="EMBL" id="SFB30076.1"/>
    </source>
</evidence>
<gene>
    <name evidence="11" type="ORF">SAMN05216249_11839</name>
</gene>
<evidence type="ECO:0000256" key="9">
    <source>
        <dbReference type="RuleBase" id="RU004391"/>
    </source>
</evidence>
<organism evidence="11 12">
    <name type="scientific">Acetitomaculum ruminis DSM 5522</name>
    <dbReference type="NCBI Taxonomy" id="1120918"/>
    <lineage>
        <taxon>Bacteria</taxon>
        <taxon>Bacillati</taxon>
        <taxon>Bacillota</taxon>
        <taxon>Clostridia</taxon>
        <taxon>Lachnospirales</taxon>
        <taxon>Lachnospiraceae</taxon>
        <taxon>Acetitomaculum</taxon>
    </lineage>
</organism>
<dbReference type="GO" id="GO:0006750">
    <property type="term" value="P:glutathione biosynthetic process"/>
    <property type="evidence" value="ECO:0007669"/>
    <property type="project" value="UniProtKB-UniPathway"/>
</dbReference>
<dbReference type="PANTHER" id="PTHR38761:SF1">
    <property type="entry name" value="GLUTAMATE--CYSTEINE LIGASE"/>
    <property type="match status" value="1"/>
</dbReference>
<keyword evidence="3 8" id="KW-0436">Ligase</keyword>
<evidence type="ECO:0000256" key="5">
    <source>
        <dbReference type="ARBA" id="ARBA00022741"/>
    </source>
</evidence>
<keyword evidence="12" id="KW-1185">Reference proteome</keyword>
<dbReference type="UniPathway" id="UPA00142">
    <property type="reaction ID" value="UER00209"/>
</dbReference>
<comment type="similarity">
    <text evidence="8">Belongs to the glutamate--cysteine ligase type 1 family.</text>
</comment>
<dbReference type="GO" id="GO:0004357">
    <property type="term" value="F:glutamate-cysteine ligase activity"/>
    <property type="evidence" value="ECO:0007669"/>
    <property type="project" value="UniProtKB-EC"/>
</dbReference>
<dbReference type="AlphaFoldDB" id="A0A1I0ZYC6"/>
<evidence type="ECO:0000256" key="7">
    <source>
        <dbReference type="ARBA" id="ARBA00048819"/>
    </source>
</evidence>
<comment type="catalytic activity">
    <reaction evidence="7 9">
        <text>L-cysteine + L-glutamate + ATP = gamma-L-glutamyl-L-cysteine + ADP + phosphate + H(+)</text>
        <dbReference type="Rhea" id="RHEA:13285"/>
        <dbReference type="ChEBI" id="CHEBI:15378"/>
        <dbReference type="ChEBI" id="CHEBI:29985"/>
        <dbReference type="ChEBI" id="CHEBI:30616"/>
        <dbReference type="ChEBI" id="CHEBI:35235"/>
        <dbReference type="ChEBI" id="CHEBI:43474"/>
        <dbReference type="ChEBI" id="CHEBI:58173"/>
        <dbReference type="ChEBI" id="CHEBI:456216"/>
        <dbReference type="EC" id="6.3.2.2"/>
    </reaction>
</comment>
<dbReference type="InterPro" id="IPR006334">
    <property type="entry name" value="Glut_cys_ligase"/>
</dbReference>
<keyword evidence="5" id="KW-0547">Nucleotide-binding</keyword>
<reference evidence="11 12" key="1">
    <citation type="submission" date="2016-10" db="EMBL/GenBank/DDBJ databases">
        <authorList>
            <person name="de Groot N.N."/>
        </authorList>
    </citation>
    <scope>NUCLEOTIDE SEQUENCE [LARGE SCALE GENOMIC DNA]</scope>
    <source>
        <strain evidence="11 12">DSM 5522</strain>
    </source>
</reference>
<dbReference type="Gene3D" id="3.30.590.20">
    <property type="match status" value="1"/>
</dbReference>
<evidence type="ECO:0000256" key="2">
    <source>
        <dbReference type="ARBA" id="ARBA00012220"/>
    </source>
</evidence>
<dbReference type="EMBL" id="FOJY01000018">
    <property type="protein sequence ID" value="SFB30076.1"/>
    <property type="molecule type" value="Genomic_DNA"/>
</dbReference>
<comment type="pathway">
    <text evidence="1 9">Sulfur metabolism; glutathione biosynthesis; glutathione from L-cysteine and L-glutamate: step 1/2.</text>
</comment>
<dbReference type="SUPFAM" id="SSF55931">
    <property type="entry name" value="Glutamine synthetase/guanido kinase"/>
    <property type="match status" value="1"/>
</dbReference>
<sequence>MFCIDNPKVKNLLLKGNIGLEKEGLRVLESGYLALSAHPLKDVRYVTRDFAENQLEINTKVLKSEKEAINELNKQSLIIHKKLASMSEYLWPFSNPPYIRDENDLPIAKYEEKDAHQRKYREHLSDIYGRYKMSFCGIHYNYSFCDELLEEDFSYKKLKRFKEYKNALYMDLAKKMEVYGWIITAVTAASPIVDSSFLEKGKTGDSRFLGMASLRCSEIGYWNHFTPLLDYSDIYNYVKSVKRYVNEGYLSQASELYYPIRLKPAGINSLDSLEKNGIDHIELRMIDINPLESAELNLKDLVFAKLLMVWLACSNPLKLKKHEQIMSIQNFKNAAYYDLDMVNIFLPDMGMVSARKAGIEIIEKMEEFFKEDSGDIKEVLLFEKEKFLDAKMRYSSIIYEKYRDDYVKKGIILAKKRQEEIIKKECFITT</sequence>
<dbReference type="InterPro" id="IPR014746">
    <property type="entry name" value="Gln_synth/guanido_kin_cat_dom"/>
</dbReference>